<sequence>MQDALNRASTLPHLDGLYSASLALRGISDSEALRRRVGALLPADHIALVDDSVPGWIFVYSSYLEIIGPGVIRFAQEILAGEEELDDGWFATFSPPGNALILRRGNAGEGSVATGAWDMRGADHTYIELDGIPCAPWTGRGVLFEALVAEARRTCLPVTKLLTGLDALRAKDAANLDACILGRATNVQSIVARVDAAAGVTVVDDGGVYSVPREAVERMHIVDSSLSGYGLSTSATSAERMILEWSAARYVVLSKEDSVSYSIDDVRYSSSGRESVLYLLAGAQVDPETLVLSGRPLVIAERRLPPGYHRYSPVVKSPGTAKNNISGVARTGPWQVEYTHVNRRCPWTGSASEWNIDSMSGLEDPFPSIAVSRRSAAIPSGDTWPFQCIRPEERPHMHPTFTELYHARSGAIHLVAYPAGRRIVVKVPQGGHAIVRPGVPHVVAQAEGGDDGTYRQICVQFPSRFHYPYHETKRNYDPENP</sequence>
<dbReference type="STRING" id="285351.SAMN04488035_2719"/>
<organism evidence="1 2">
    <name type="scientific">Flavimobilis marinus</name>
    <dbReference type="NCBI Taxonomy" id="285351"/>
    <lineage>
        <taxon>Bacteria</taxon>
        <taxon>Bacillati</taxon>
        <taxon>Actinomycetota</taxon>
        <taxon>Actinomycetes</taxon>
        <taxon>Micrococcales</taxon>
        <taxon>Jonesiaceae</taxon>
        <taxon>Flavimobilis</taxon>
    </lineage>
</organism>
<dbReference type="Proteomes" id="UP000198520">
    <property type="component" value="Unassembled WGS sequence"/>
</dbReference>
<evidence type="ECO:0000313" key="1">
    <source>
        <dbReference type="EMBL" id="SFF37489.1"/>
    </source>
</evidence>
<proteinExistence type="predicted"/>
<dbReference type="CDD" id="cd02208">
    <property type="entry name" value="cupin_RmlC-like"/>
    <property type="match status" value="1"/>
</dbReference>
<dbReference type="EMBL" id="FONZ01000009">
    <property type="protein sequence ID" value="SFF37489.1"/>
    <property type="molecule type" value="Genomic_DNA"/>
</dbReference>
<evidence type="ECO:0000313" key="2">
    <source>
        <dbReference type="Proteomes" id="UP000198520"/>
    </source>
</evidence>
<name>A0A1I2I4V8_9MICO</name>
<keyword evidence="2" id="KW-1185">Reference proteome</keyword>
<gene>
    <name evidence="1" type="ORF">SAMN04488035_2719</name>
</gene>
<reference evidence="2" key="1">
    <citation type="submission" date="2016-10" db="EMBL/GenBank/DDBJ databases">
        <authorList>
            <person name="Varghese N."/>
            <person name="Submissions S."/>
        </authorList>
    </citation>
    <scope>NUCLEOTIDE SEQUENCE [LARGE SCALE GENOMIC DNA]</scope>
    <source>
        <strain evidence="2">DSM 19083</strain>
    </source>
</reference>
<protein>
    <submittedName>
        <fullName evidence="1">Uncharacterized protein</fullName>
    </submittedName>
</protein>
<dbReference type="SUPFAM" id="SSF51182">
    <property type="entry name" value="RmlC-like cupins"/>
    <property type="match status" value="1"/>
</dbReference>
<accession>A0A1I2I4V8</accession>
<dbReference type="InterPro" id="IPR011051">
    <property type="entry name" value="RmlC_Cupin_sf"/>
</dbReference>
<dbReference type="AlphaFoldDB" id="A0A1I2I4V8"/>